<dbReference type="WBParaSite" id="jg9066">
    <property type="protein sequence ID" value="jg9066"/>
    <property type="gene ID" value="jg9066"/>
</dbReference>
<name>A0A915EUB5_9BILA</name>
<feature type="compositionally biased region" description="Low complexity" evidence="5">
    <location>
        <begin position="24"/>
        <end position="33"/>
    </location>
</feature>
<reference evidence="8" key="1">
    <citation type="submission" date="2022-11" db="UniProtKB">
        <authorList>
            <consortium name="WormBaseParasite"/>
        </authorList>
    </citation>
    <scope>IDENTIFICATION</scope>
</reference>
<feature type="transmembrane region" description="Helical" evidence="6">
    <location>
        <begin position="230"/>
        <end position="252"/>
    </location>
</feature>
<evidence type="ECO:0000313" key="8">
    <source>
        <dbReference type="WBParaSite" id="jg9066"/>
    </source>
</evidence>
<evidence type="ECO:0000313" key="7">
    <source>
        <dbReference type="Proteomes" id="UP000887574"/>
    </source>
</evidence>
<keyword evidence="3 6" id="KW-1133">Transmembrane helix</keyword>
<dbReference type="PANTHER" id="PTHR12479">
    <property type="entry name" value="LYSOSOMAL-ASSOCIATED TRANSMEMBRANE PROTEIN"/>
    <property type="match status" value="1"/>
</dbReference>
<evidence type="ECO:0000256" key="4">
    <source>
        <dbReference type="ARBA" id="ARBA00023136"/>
    </source>
</evidence>
<accession>A0A915EUB5</accession>
<comment type="subcellular location">
    <subcellularLocation>
        <location evidence="1">Endomembrane system</location>
        <topology evidence="1">Multi-pass membrane protein</topology>
    </subcellularLocation>
</comment>
<feature type="transmembrane region" description="Helical" evidence="6">
    <location>
        <begin position="136"/>
        <end position="162"/>
    </location>
</feature>
<proteinExistence type="predicted"/>
<dbReference type="AlphaFoldDB" id="A0A915EUB5"/>
<evidence type="ECO:0000256" key="3">
    <source>
        <dbReference type="ARBA" id="ARBA00022989"/>
    </source>
</evidence>
<organism evidence="7 8">
    <name type="scientific">Ditylenchus dipsaci</name>
    <dbReference type="NCBI Taxonomy" id="166011"/>
    <lineage>
        <taxon>Eukaryota</taxon>
        <taxon>Metazoa</taxon>
        <taxon>Ecdysozoa</taxon>
        <taxon>Nematoda</taxon>
        <taxon>Chromadorea</taxon>
        <taxon>Rhabditida</taxon>
        <taxon>Tylenchina</taxon>
        <taxon>Tylenchomorpha</taxon>
        <taxon>Sphaerularioidea</taxon>
        <taxon>Anguinidae</taxon>
        <taxon>Anguininae</taxon>
        <taxon>Ditylenchus</taxon>
    </lineage>
</organism>
<evidence type="ECO:0000256" key="6">
    <source>
        <dbReference type="SAM" id="Phobius"/>
    </source>
</evidence>
<sequence>MRIMNGRLHNFVRSPLMRNSYDSNNGNNNYQQQGPPPHNGSHRHHHHHHHNNSNTDVLRRRSSENLPKSVQFDESSDSYRCLCGCFHVKTGALCIAVIELLLIFCFFLNALLVLLQQKNAYGHDRTGSNDVGGSDYVQVAFVITSVALAVSLSSVLIMIVGLTRNLASFLIPHIFVQACSIACFAALLLAGCIAVSTDNAFFYRLLNAVPFNDYPGQSTVAFPIDLTVRVYGVLFLYFVSLLLECWFIVIIYNCNRYFTERRTYMNYCLAYSTPMKTLNSAR</sequence>
<evidence type="ECO:0000256" key="1">
    <source>
        <dbReference type="ARBA" id="ARBA00004127"/>
    </source>
</evidence>
<protein>
    <submittedName>
        <fullName evidence="8">Lysosomal-associated transmembrane protein 4B</fullName>
    </submittedName>
</protein>
<feature type="transmembrane region" description="Helical" evidence="6">
    <location>
        <begin position="92"/>
        <end position="116"/>
    </location>
</feature>
<keyword evidence="2 6" id="KW-0812">Transmembrane</keyword>
<evidence type="ECO:0000256" key="2">
    <source>
        <dbReference type="ARBA" id="ARBA00022692"/>
    </source>
</evidence>
<dbReference type="Proteomes" id="UP000887574">
    <property type="component" value="Unplaced"/>
</dbReference>
<feature type="compositionally biased region" description="Basic residues" evidence="5">
    <location>
        <begin position="40"/>
        <end position="51"/>
    </location>
</feature>
<evidence type="ECO:0000256" key="5">
    <source>
        <dbReference type="SAM" id="MobiDB-lite"/>
    </source>
</evidence>
<dbReference type="GO" id="GO:0012505">
    <property type="term" value="C:endomembrane system"/>
    <property type="evidence" value="ECO:0007669"/>
    <property type="project" value="UniProtKB-SubCell"/>
</dbReference>
<dbReference type="InterPro" id="IPR051115">
    <property type="entry name" value="LAPTM_transporter"/>
</dbReference>
<feature type="transmembrane region" description="Helical" evidence="6">
    <location>
        <begin position="174"/>
        <end position="196"/>
    </location>
</feature>
<dbReference type="GO" id="GO:0005765">
    <property type="term" value="C:lysosomal membrane"/>
    <property type="evidence" value="ECO:0007669"/>
    <property type="project" value="TreeGrafter"/>
</dbReference>
<dbReference type="PANTHER" id="PTHR12479:SF11">
    <property type="entry name" value="PROTEIN CBG14497"/>
    <property type="match status" value="1"/>
</dbReference>
<keyword evidence="7" id="KW-1185">Reference proteome</keyword>
<feature type="region of interest" description="Disordered" evidence="5">
    <location>
        <begin position="22"/>
        <end position="62"/>
    </location>
</feature>
<keyword evidence="4 6" id="KW-0472">Membrane</keyword>